<dbReference type="Pfam" id="PF01765">
    <property type="entry name" value="RRF"/>
    <property type="match status" value="1"/>
</dbReference>
<dbReference type="GO" id="GO:0043023">
    <property type="term" value="F:ribosomal large subunit binding"/>
    <property type="evidence" value="ECO:0007669"/>
    <property type="project" value="TreeGrafter"/>
</dbReference>
<comment type="function">
    <text evidence="3">Necessary for protein synthesis in mitochondria. Functions as a ribosome recycling factor in mitochondria.</text>
</comment>
<name>A0A8H3EN93_9LECA</name>
<feature type="domain" description="Ribosome recycling factor" evidence="5">
    <location>
        <begin position="103"/>
        <end position="277"/>
    </location>
</feature>
<dbReference type="PANTHER" id="PTHR20982">
    <property type="entry name" value="RIBOSOME RECYCLING FACTOR"/>
    <property type="match status" value="1"/>
</dbReference>
<feature type="compositionally biased region" description="Low complexity" evidence="4">
    <location>
        <begin position="39"/>
        <end position="55"/>
    </location>
</feature>
<evidence type="ECO:0000256" key="3">
    <source>
        <dbReference type="ARBA" id="ARBA00024909"/>
    </source>
</evidence>
<evidence type="ECO:0000256" key="1">
    <source>
        <dbReference type="ARBA" id="ARBA00005912"/>
    </source>
</evidence>
<keyword evidence="2" id="KW-0648">Protein biosynthesis</keyword>
<dbReference type="Gene3D" id="1.10.132.20">
    <property type="entry name" value="Ribosome-recycling factor"/>
    <property type="match status" value="1"/>
</dbReference>
<dbReference type="OrthoDB" id="407355at2759"/>
<dbReference type="EMBL" id="CAJPDT010000007">
    <property type="protein sequence ID" value="CAF9910346.1"/>
    <property type="molecule type" value="Genomic_DNA"/>
</dbReference>
<feature type="compositionally biased region" description="Basic and acidic residues" evidence="4">
    <location>
        <begin position="134"/>
        <end position="152"/>
    </location>
</feature>
<comment type="similarity">
    <text evidence="1">Belongs to the RRF family.</text>
</comment>
<evidence type="ECO:0000256" key="4">
    <source>
        <dbReference type="SAM" id="MobiDB-lite"/>
    </source>
</evidence>
<evidence type="ECO:0000313" key="7">
    <source>
        <dbReference type="Proteomes" id="UP000664534"/>
    </source>
</evidence>
<dbReference type="Gene3D" id="3.30.1360.40">
    <property type="match status" value="1"/>
</dbReference>
<dbReference type="InterPro" id="IPR023584">
    <property type="entry name" value="Ribosome_recyc_fac_dom"/>
</dbReference>
<evidence type="ECO:0000259" key="5">
    <source>
        <dbReference type="Pfam" id="PF01765"/>
    </source>
</evidence>
<reference evidence="6" key="1">
    <citation type="submission" date="2021-03" db="EMBL/GenBank/DDBJ databases">
        <authorList>
            <person name="Tagirdzhanova G."/>
        </authorList>
    </citation>
    <scope>NUCLEOTIDE SEQUENCE</scope>
</reference>
<dbReference type="AlphaFoldDB" id="A0A8H3EN93"/>
<dbReference type="GO" id="GO:0006412">
    <property type="term" value="P:translation"/>
    <property type="evidence" value="ECO:0007669"/>
    <property type="project" value="UniProtKB-KW"/>
</dbReference>
<dbReference type="SUPFAM" id="SSF55194">
    <property type="entry name" value="Ribosome recycling factor, RRF"/>
    <property type="match status" value="1"/>
</dbReference>
<gene>
    <name evidence="6" type="ORF">IMSHALPRED_009167</name>
</gene>
<accession>A0A8H3EN93</accession>
<feature type="region of interest" description="Disordered" evidence="4">
    <location>
        <begin position="125"/>
        <end position="152"/>
    </location>
</feature>
<dbReference type="InterPro" id="IPR036191">
    <property type="entry name" value="RRF_sf"/>
</dbReference>
<evidence type="ECO:0000313" key="6">
    <source>
        <dbReference type="EMBL" id="CAF9910346.1"/>
    </source>
</evidence>
<organism evidence="6 7">
    <name type="scientific">Imshaugia aleurites</name>
    <dbReference type="NCBI Taxonomy" id="172621"/>
    <lineage>
        <taxon>Eukaryota</taxon>
        <taxon>Fungi</taxon>
        <taxon>Dikarya</taxon>
        <taxon>Ascomycota</taxon>
        <taxon>Pezizomycotina</taxon>
        <taxon>Lecanoromycetes</taxon>
        <taxon>OSLEUM clade</taxon>
        <taxon>Lecanoromycetidae</taxon>
        <taxon>Lecanorales</taxon>
        <taxon>Lecanorineae</taxon>
        <taxon>Parmeliaceae</taxon>
        <taxon>Imshaugia</taxon>
    </lineage>
</organism>
<protein>
    <recommendedName>
        <fullName evidence="5">Ribosome recycling factor domain-containing protein</fullName>
    </recommendedName>
</protein>
<dbReference type="InterPro" id="IPR002661">
    <property type="entry name" value="Ribosome_recyc_fac"/>
</dbReference>
<feature type="region of interest" description="Disordered" evidence="4">
    <location>
        <begin position="1"/>
        <end position="78"/>
    </location>
</feature>
<dbReference type="PANTHER" id="PTHR20982:SF3">
    <property type="entry name" value="MITOCHONDRIAL RIBOSOME RECYCLING FACTOR PSEUDO 1"/>
    <property type="match status" value="1"/>
</dbReference>
<evidence type="ECO:0000256" key="2">
    <source>
        <dbReference type="ARBA" id="ARBA00022917"/>
    </source>
</evidence>
<sequence length="290" mass="30921">MRAKLPTTLISTLSRPRPNHPSPRTSLQPRHLSPPPSIPTTLPFLPPRTLTTSTPLRKKGNTKPTRPLPPDNSKPRSQATIVDAFDFSDYEAAIKRAHEHLRAELVKIKAGGRNAEEIEGLRVVLGNGAGKGSGDGKGKGEKGKGKGDRGESVKLGDVASVVARGRNVGVLVGEKDHLKPVLSALATLPSLTYTTSPTDPLTLTIAVPPVTAESREVAKKQAGKKGEEALFALREARGAQRKRHRGMELGNLVVPDELRRAGREVERMSEGAAGEARGLVEGCRRGLEGG</sequence>
<keyword evidence="7" id="KW-1185">Reference proteome</keyword>
<proteinExistence type="inferred from homology"/>
<dbReference type="Proteomes" id="UP000664534">
    <property type="component" value="Unassembled WGS sequence"/>
</dbReference>
<dbReference type="GO" id="GO:0005739">
    <property type="term" value="C:mitochondrion"/>
    <property type="evidence" value="ECO:0007669"/>
    <property type="project" value="TreeGrafter"/>
</dbReference>
<comment type="caution">
    <text evidence="6">The sequence shown here is derived from an EMBL/GenBank/DDBJ whole genome shotgun (WGS) entry which is preliminary data.</text>
</comment>